<dbReference type="AlphaFoldDB" id="A0A0P7VE73"/>
<feature type="region of interest" description="Disordered" evidence="1">
    <location>
        <begin position="1"/>
        <end position="22"/>
    </location>
</feature>
<accession>A0A0P7VE73</accession>
<evidence type="ECO:0000256" key="1">
    <source>
        <dbReference type="SAM" id="MobiDB-lite"/>
    </source>
</evidence>
<proteinExistence type="predicted"/>
<protein>
    <submittedName>
        <fullName evidence="2">Uncharacterized protein</fullName>
    </submittedName>
</protein>
<reference evidence="2 3" key="1">
    <citation type="submission" date="2015-08" db="EMBL/GenBank/DDBJ databases">
        <title>The genome of the Asian arowana (Scleropages formosus).</title>
        <authorList>
            <person name="Tan M.H."/>
            <person name="Gan H.M."/>
            <person name="Croft L.J."/>
            <person name="Austin C.M."/>
        </authorList>
    </citation>
    <scope>NUCLEOTIDE SEQUENCE [LARGE SCALE GENOMIC DNA]</scope>
    <source>
        <strain evidence="2">Aro1</strain>
    </source>
</reference>
<dbReference type="Proteomes" id="UP000034805">
    <property type="component" value="Unassembled WGS sequence"/>
</dbReference>
<sequence>MGAAPTGAGAGARAGTRPGTRSALRRRTALLAHNQDRRHVLLDNLAGVLGGLQPTAHLRQLRLQ</sequence>
<feature type="compositionally biased region" description="Low complexity" evidence="1">
    <location>
        <begin position="1"/>
        <end position="21"/>
    </location>
</feature>
<evidence type="ECO:0000313" key="3">
    <source>
        <dbReference type="Proteomes" id="UP000034805"/>
    </source>
</evidence>
<evidence type="ECO:0000313" key="2">
    <source>
        <dbReference type="EMBL" id="KPP71627.1"/>
    </source>
</evidence>
<name>A0A0P7VE73_SCLFO</name>
<comment type="caution">
    <text evidence="2">The sequence shown here is derived from an EMBL/GenBank/DDBJ whole genome shotgun (WGS) entry which is preliminary data.</text>
</comment>
<organism evidence="2 3">
    <name type="scientific">Scleropages formosus</name>
    <name type="common">Asian bonytongue</name>
    <name type="synonym">Osteoglossum formosum</name>
    <dbReference type="NCBI Taxonomy" id="113540"/>
    <lineage>
        <taxon>Eukaryota</taxon>
        <taxon>Metazoa</taxon>
        <taxon>Chordata</taxon>
        <taxon>Craniata</taxon>
        <taxon>Vertebrata</taxon>
        <taxon>Euteleostomi</taxon>
        <taxon>Actinopterygii</taxon>
        <taxon>Neopterygii</taxon>
        <taxon>Teleostei</taxon>
        <taxon>Osteoglossocephala</taxon>
        <taxon>Osteoglossomorpha</taxon>
        <taxon>Osteoglossiformes</taxon>
        <taxon>Osteoglossidae</taxon>
        <taxon>Scleropages</taxon>
    </lineage>
</organism>
<gene>
    <name evidence="2" type="ORF">Z043_109440</name>
</gene>
<dbReference type="EMBL" id="JARO02002908">
    <property type="protein sequence ID" value="KPP71627.1"/>
    <property type="molecule type" value="Genomic_DNA"/>
</dbReference>